<evidence type="ECO:0000259" key="1">
    <source>
        <dbReference type="Pfam" id="PF01850"/>
    </source>
</evidence>
<dbReference type="Proteomes" id="UP001064933">
    <property type="component" value="Chromosome"/>
</dbReference>
<evidence type="ECO:0000313" key="2">
    <source>
        <dbReference type="EMBL" id="UXH78423.1"/>
    </source>
</evidence>
<feature type="domain" description="PIN" evidence="1">
    <location>
        <begin position="3"/>
        <end position="113"/>
    </location>
</feature>
<dbReference type="SUPFAM" id="SSF88723">
    <property type="entry name" value="PIN domain-like"/>
    <property type="match status" value="1"/>
</dbReference>
<dbReference type="Gene3D" id="3.40.50.1010">
    <property type="entry name" value="5'-nuclease"/>
    <property type="match status" value="1"/>
</dbReference>
<keyword evidence="3" id="KW-1185">Reference proteome</keyword>
<dbReference type="EMBL" id="CP104562">
    <property type="protein sequence ID" value="UXH78423.1"/>
    <property type="molecule type" value="Genomic_DNA"/>
</dbReference>
<organism evidence="2 3">
    <name type="scientific">Roseateles amylovorans</name>
    <dbReference type="NCBI Taxonomy" id="2978473"/>
    <lineage>
        <taxon>Bacteria</taxon>
        <taxon>Pseudomonadati</taxon>
        <taxon>Pseudomonadota</taxon>
        <taxon>Betaproteobacteria</taxon>
        <taxon>Burkholderiales</taxon>
        <taxon>Sphaerotilaceae</taxon>
        <taxon>Roseateles</taxon>
    </lineage>
</organism>
<proteinExistence type="predicted"/>
<sequence>MNIVVDTSVWIDFFRAGNDRLLHLLDADVVLAHPMIIGELACGTPRSPRTASLSMLRRLGLSRAVAMEEVLRLVEQEKLYGKGCGLVDMVVLASTLKTPGAVLWSLDKRLTLLAEQFQIAMPSVH</sequence>
<protein>
    <submittedName>
        <fullName evidence="2">PIN domain-containing protein</fullName>
    </submittedName>
</protein>
<dbReference type="Pfam" id="PF01850">
    <property type="entry name" value="PIN"/>
    <property type="match status" value="1"/>
</dbReference>
<dbReference type="InterPro" id="IPR002716">
    <property type="entry name" value="PIN_dom"/>
</dbReference>
<accession>A0ABY6B4F9</accession>
<gene>
    <name evidence="2" type="ORF">N4261_00310</name>
</gene>
<dbReference type="RefSeq" id="WP_261758214.1">
    <property type="nucleotide sequence ID" value="NZ_CP104562.2"/>
</dbReference>
<reference evidence="2" key="1">
    <citation type="submission" date="2022-10" db="EMBL/GenBank/DDBJ databases">
        <title>Characterization and whole genome sequencing of a new Roseateles species, isolated from fresh water.</title>
        <authorList>
            <person name="Guliayeva D.Y."/>
            <person name="Akhremchuk A.E."/>
            <person name="Sikolenko M.A."/>
            <person name="Valentovich L.N."/>
            <person name="Sidarenka A.V."/>
        </authorList>
    </citation>
    <scope>NUCLEOTIDE SEQUENCE</scope>
    <source>
        <strain evidence="2">BIM B-1768</strain>
    </source>
</reference>
<evidence type="ECO:0000313" key="3">
    <source>
        <dbReference type="Proteomes" id="UP001064933"/>
    </source>
</evidence>
<name>A0ABY6B4F9_9BURK</name>
<dbReference type="InterPro" id="IPR029060">
    <property type="entry name" value="PIN-like_dom_sf"/>
</dbReference>